<dbReference type="GeneID" id="11494292"/>
<dbReference type="GO" id="GO:0000425">
    <property type="term" value="P:pexophagy"/>
    <property type="evidence" value="ECO:0007669"/>
    <property type="project" value="EnsemblFungi"/>
</dbReference>
<dbReference type="KEGG" id="ndi:NDAI_0J01410"/>
<dbReference type="GO" id="GO:0006888">
    <property type="term" value="P:endoplasmic reticulum to Golgi vesicle-mediated transport"/>
    <property type="evidence" value="ECO:0007669"/>
    <property type="project" value="EnsemblFungi"/>
</dbReference>
<dbReference type="GO" id="GO:0071255">
    <property type="term" value="P:Cvt vesicle assembly"/>
    <property type="evidence" value="ECO:0007669"/>
    <property type="project" value="EnsemblFungi"/>
</dbReference>
<dbReference type="STRING" id="1071378.G0WGV5"/>
<accession>G0WGV5</accession>
<keyword evidence="3" id="KW-1185">Reference proteome</keyword>
<dbReference type="GO" id="GO:0031410">
    <property type="term" value="C:cytoplasmic vesicle"/>
    <property type="evidence" value="ECO:0007669"/>
    <property type="project" value="EnsemblFungi"/>
</dbReference>
<name>G0WGV5_NAUDC</name>
<dbReference type="OrthoDB" id="203724at2759"/>
<dbReference type="GO" id="GO:1990072">
    <property type="term" value="C:TRAPPIII protein complex"/>
    <property type="evidence" value="ECO:0007669"/>
    <property type="project" value="EnsemblFungi"/>
</dbReference>
<dbReference type="RefSeq" id="XP_003672276.1">
    <property type="nucleotide sequence ID" value="XM_003672228.1"/>
</dbReference>
<protein>
    <recommendedName>
        <fullName evidence="4">Trafficking protein particle complex III-specific subunit 85</fullName>
    </recommendedName>
</protein>
<dbReference type="GO" id="GO:0000407">
    <property type="term" value="C:phagophore assembly site"/>
    <property type="evidence" value="ECO:0007669"/>
    <property type="project" value="EnsemblFungi"/>
</dbReference>
<evidence type="ECO:0008006" key="4">
    <source>
        <dbReference type="Google" id="ProtNLM"/>
    </source>
</evidence>
<dbReference type="eggNOG" id="KOG1938">
    <property type="taxonomic scope" value="Eukaryota"/>
</dbReference>
<evidence type="ECO:0000313" key="2">
    <source>
        <dbReference type="EMBL" id="CCD27033.1"/>
    </source>
</evidence>
<dbReference type="EMBL" id="HE580276">
    <property type="protein sequence ID" value="CCD27033.1"/>
    <property type="molecule type" value="Genomic_DNA"/>
</dbReference>
<dbReference type="PANTHER" id="PTHR12975:SF6">
    <property type="entry name" value="TRAFFICKING PROTEIN PARTICLE COMPLEX SUBUNIT 8"/>
    <property type="match status" value="1"/>
</dbReference>
<proteinExistence type="predicted"/>
<sequence length="716" mass="82436">MVFSYEHYMNLLFHLDHAKESVPPEIAKRIVSNAIAPVITVTSTPQLDNHIQETYNIDSLYMLLRYFGGCVSDRDQANELVGKQELDVTHPTNPSNPVSSLIVPSGQQQPPLKARRGRSRSNSLFQRDSTQSQYIRFTKPIDDIVAIKSSNDMLFDYHSLEIYLEQYLQLIATNTNNSTPYELLKNSIYHNFFSLAISSTTQLSPYETFNHPIVSLIAVDISMGQTYDDIRDLLVEFKNLNTTTPNFPIFMNTNDMLPIFLLCYDANYQEQFEICQSLTKRLKKQLFVESLILPLWNEQYEIDIKVDLHQPIMSSLEEMIYFLQTPFSAKLSISLINSIYNILDSLIYDLMLPFMKRKLLFWEETILQPRRSLFHGAKFLKKFMTKNNNGPQENILTKDSEGNEYFAFSSTELLMRKLADWSMMISDFKTAYSTYESLSRDLDTFPKYLASCLEWCATSLLMGAQSIVTVKMIKNDINPLIERALQTYENCAITLIQDTTNKVFAEQSVEPLRSYETRCMILLSELFLSLSDTWTSTPYAITYLETILTECKLGPCSQIQIWERLSDCYKLRIDPRIRYKINDTATTTTTVTTTTADKVVATPSTDKPKTIQWESDLESKLGSGKNILSKGFTRRRKSAFFRLIAAKKWAEQKQWRQVAWCLKDMESIYDATDLGKRDDLIVAKLRNLLDENIGGDDGNFKLKDEKLSADHIEVSS</sequence>
<dbReference type="Pfam" id="PF12739">
    <property type="entry name" value="TRAPPC-Trs85"/>
    <property type="match status" value="1"/>
</dbReference>
<gene>
    <name evidence="2" type="primary">NDAI0J01410</name>
    <name evidence="2" type="ordered locus">NDAI_0J01410</name>
</gene>
<dbReference type="HOGENOM" id="CLU_015504_0_0_1"/>
<dbReference type="PANTHER" id="PTHR12975">
    <property type="entry name" value="TRANSPORT PROTEIN TRAPP"/>
    <property type="match status" value="1"/>
</dbReference>
<dbReference type="OMA" id="KLADWSM"/>
<feature type="compositionally biased region" description="Polar residues" evidence="1">
    <location>
        <begin position="90"/>
        <end position="99"/>
    </location>
</feature>
<dbReference type="InterPro" id="IPR024420">
    <property type="entry name" value="TRAPP_III_complex_Trs85"/>
</dbReference>
<dbReference type="Proteomes" id="UP000000689">
    <property type="component" value="Chromosome 10"/>
</dbReference>
<dbReference type="GO" id="GO:0034727">
    <property type="term" value="P:piecemeal microautophagy of the nucleus"/>
    <property type="evidence" value="ECO:0007669"/>
    <property type="project" value="EnsemblFungi"/>
</dbReference>
<organism evidence="2 3">
    <name type="scientific">Naumovozyma dairenensis (strain ATCC 10597 / BCRC 20456 / CBS 421 / NBRC 0211 / NRRL Y-12639)</name>
    <name type="common">Saccharomyces dairenensis</name>
    <dbReference type="NCBI Taxonomy" id="1071378"/>
    <lineage>
        <taxon>Eukaryota</taxon>
        <taxon>Fungi</taxon>
        <taxon>Dikarya</taxon>
        <taxon>Ascomycota</taxon>
        <taxon>Saccharomycotina</taxon>
        <taxon>Saccharomycetes</taxon>
        <taxon>Saccharomycetales</taxon>
        <taxon>Saccharomycetaceae</taxon>
        <taxon>Naumovozyma</taxon>
    </lineage>
</organism>
<evidence type="ECO:0000313" key="3">
    <source>
        <dbReference type="Proteomes" id="UP000000689"/>
    </source>
</evidence>
<reference evidence="2 3" key="1">
    <citation type="journal article" date="2011" name="Proc. Natl. Acad. Sci. U.S.A.">
        <title>Evolutionary erosion of yeast sex chromosomes by mating-type switching accidents.</title>
        <authorList>
            <person name="Gordon J.L."/>
            <person name="Armisen D."/>
            <person name="Proux-Wera E."/>
            <person name="Oheigeartaigh S.S."/>
            <person name="Byrne K.P."/>
            <person name="Wolfe K.H."/>
        </authorList>
    </citation>
    <scope>NUCLEOTIDE SEQUENCE [LARGE SCALE GENOMIC DNA]</scope>
    <source>
        <strain evidence="3">ATCC 10597 / BCRC 20456 / CBS 421 / NBRC 0211 / NRRL Y-12639</strain>
    </source>
</reference>
<dbReference type="GO" id="GO:0051321">
    <property type="term" value="P:meiotic cell cycle"/>
    <property type="evidence" value="ECO:0007669"/>
    <property type="project" value="EnsemblFungi"/>
</dbReference>
<dbReference type="AlphaFoldDB" id="G0WGV5"/>
<dbReference type="GO" id="GO:0034497">
    <property type="term" value="P:protein localization to phagophore assembly site"/>
    <property type="evidence" value="ECO:0007669"/>
    <property type="project" value="EnsemblFungi"/>
</dbReference>
<evidence type="ECO:0000256" key="1">
    <source>
        <dbReference type="SAM" id="MobiDB-lite"/>
    </source>
</evidence>
<feature type="region of interest" description="Disordered" evidence="1">
    <location>
        <begin position="87"/>
        <end position="127"/>
    </location>
</feature>